<feature type="compositionally biased region" description="Low complexity" evidence="1">
    <location>
        <begin position="205"/>
        <end position="223"/>
    </location>
</feature>
<proteinExistence type="predicted"/>
<feature type="region of interest" description="Disordered" evidence="1">
    <location>
        <begin position="311"/>
        <end position="406"/>
    </location>
</feature>
<feature type="compositionally biased region" description="Basic and acidic residues" evidence="1">
    <location>
        <begin position="476"/>
        <end position="493"/>
    </location>
</feature>
<feature type="compositionally biased region" description="Pro residues" evidence="1">
    <location>
        <begin position="378"/>
        <end position="389"/>
    </location>
</feature>
<feature type="region of interest" description="Disordered" evidence="1">
    <location>
        <begin position="863"/>
        <end position="924"/>
    </location>
</feature>
<reference evidence="2 3" key="1">
    <citation type="submission" date="2024-03" db="EMBL/GenBank/DDBJ databases">
        <authorList>
            <person name="Brejova B."/>
        </authorList>
    </citation>
    <scope>NUCLEOTIDE SEQUENCE [LARGE SCALE GENOMIC DNA]</scope>
    <source>
        <strain evidence="2 3">CBS 14171</strain>
    </source>
</reference>
<protein>
    <submittedName>
        <fullName evidence="2">Uncharacterized protein</fullName>
    </submittedName>
</protein>
<feature type="region of interest" description="Disordered" evidence="1">
    <location>
        <begin position="154"/>
        <end position="270"/>
    </location>
</feature>
<feature type="compositionally biased region" description="Acidic residues" evidence="1">
    <location>
        <begin position="494"/>
        <end position="517"/>
    </location>
</feature>
<dbReference type="RefSeq" id="XP_066831155.1">
    <property type="nucleotide sequence ID" value="XM_066974414.1"/>
</dbReference>
<feature type="region of interest" description="Disordered" evidence="1">
    <location>
        <begin position="476"/>
        <end position="521"/>
    </location>
</feature>
<feature type="compositionally biased region" description="Pro residues" evidence="1">
    <location>
        <begin position="156"/>
        <end position="166"/>
    </location>
</feature>
<sequence length="1005" mass="111867">MDHYSNVRSFKRPSPFEIPTKEQLVAIFNPPIKKRKHGQDPAATNTSIKSIPSPALSPQQFPGSRRISSSSSSSSSPSSSSVSPSSNSVDAKKFNENGMTTHFHPMTRVPILNAVPPDIIPIIHPPSITSDFFTDIKTDLSDRRTLEQVYGILKKFPPPLPPPPVGKPFSFMTAKKEKPESLASAKNGNRRKPRFLEGGEEIEDLTNNNNNDNDNDEASAAADGDGEGDGEGYGDGEEEEEEEEEEGDEDAEDDEDDEQEQERYSGGVMVPFIYPPPPVVDFDALPFSLGAYKKRYEEALKTLSENEMKELINGTSSPIPEDHRYPERVILKKRASALRKGSMSAEPPSPEESTSPQPKSSASPEKKQDKPSPSAPLQSPPPPPPPQQTQPPLQKPEAEVKVEAVSSQRYIQAPPLPFPPPNFMAYPLSAQHSTMTPEDVFEAFLDANSRLPRTDMVVASAAGSIADMRKQATEEGFNLRDQKISNRVTKGEQAEDEPCEVSSDNDEEDEELSEGELEERTYYDRISTNVYEDLYAEEWKAEDESSQKYTDPNFAHVDARHSDIKHGEKGTTMHIKQRPVEDIYSFSDPPPPPGPTSRSGFDRINRMEIFPTHYREITLSTGNNKQRRRKNLRSSLDTYENWARENRDRIYRAKKSQLLRRLKLLQSTRIGFRETSASIKDPELANFVHQCEVERDYEITRIKLSEKYQLLKNSLIFYHDSNHVYKHMNSLLINKLEKLKNFFGYQRDLFEKYLKNPDSDIFDIASKDSSKLFHSIATSCDGNANGGVNGTTSYTHPDTRISNLVQTTFKHAIVHDFMPLITQREFVLITSDLHKKNKSDASKAGNSMKHKIFKNPLYMTSGSDTNASDSNAGGTTGTSAATSGKSPVGHPPKRRGRRAAAATTNTSTSSTTNGAASANNSNSASAAAANQAGSVSGSDRNSSPFLFDLEIGRDEEISAKSTDSKHAFLMNRIHKHWQPNFGASSDEIDHDFKLMGIETKWPVAK</sequence>
<feature type="compositionally biased region" description="Low complexity" evidence="1">
    <location>
        <begin position="68"/>
        <end position="89"/>
    </location>
</feature>
<organism evidence="2 3">
    <name type="scientific">Lodderomyces beijingensis</name>
    <dbReference type="NCBI Taxonomy" id="1775926"/>
    <lineage>
        <taxon>Eukaryota</taxon>
        <taxon>Fungi</taxon>
        <taxon>Dikarya</taxon>
        <taxon>Ascomycota</taxon>
        <taxon>Saccharomycotina</taxon>
        <taxon>Pichiomycetes</taxon>
        <taxon>Debaryomycetaceae</taxon>
        <taxon>Candida/Lodderomyces clade</taxon>
        <taxon>Lodderomyces</taxon>
    </lineage>
</organism>
<evidence type="ECO:0000313" key="3">
    <source>
        <dbReference type="Proteomes" id="UP001497383"/>
    </source>
</evidence>
<dbReference type="PANTHER" id="PTHR48125:SF12">
    <property type="entry name" value="AT HOOK TRANSCRIPTION FACTOR FAMILY-RELATED"/>
    <property type="match status" value="1"/>
</dbReference>
<feature type="compositionally biased region" description="Polar residues" evidence="1">
    <location>
        <begin position="42"/>
        <end position="62"/>
    </location>
</feature>
<dbReference type="GeneID" id="92209413"/>
<feature type="compositionally biased region" description="Low complexity" evidence="1">
    <location>
        <begin position="867"/>
        <end position="884"/>
    </location>
</feature>
<feature type="region of interest" description="Disordered" evidence="1">
    <location>
        <begin position="583"/>
        <end position="602"/>
    </location>
</feature>
<evidence type="ECO:0000313" key="2">
    <source>
        <dbReference type="EMBL" id="CAK9440117.1"/>
    </source>
</evidence>
<feature type="compositionally biased region" description="Low complexity" evidence="1">
    <location>
        <begin position="899"/>
        <end position="924"/>
    </location>
</feature>
<name>A0ABP0ZQN8_9ASCO</name>
<keyword evidence="3" id="KW-1185">Reference proteome</keyword>
<dbReference type="EMBL" id="OZ022409">
    <property type="protein sequence ID" value="CAK9440117.1"/>
    <property type="molecule type" value="Genomic_DNA"/>
</dbReference>
<feature type="compositionally biased region" description="Basic and acidic residues" evidence="1">
    <location>
        <begin position="320"/>
        <end position="330"/>
    </location>
</feature>
<accession>A0ABP0ZQN8</accession>
<feature type="compositionally biased region" description="Acidic residues" evidence="1">
    <location>
        <begin position="224"/>
        <end position="260"/>
    </location>
</feature>
<dbReference type="PANTHER" id="PTHR48125">
    <property type="entry name" value="LP07818P1"/>
    <property type="match status" value="1"/>
</dbReference>
<dbReference type="Proteomes" id="UP001497383">
    <property type="component" value="Chromosome 5"/>
</dbReference>
<gene>
    <name evidence="2" type="ORF">LODBEIA_P42170</name>
</gene>
<feature type="region of interest" description="Disordered" evidence="1">
    <location>
        <begin position="1"/>
        <end position="93"/>
    </location>
</feature>
<evidence type="ECO:0000256" key="1">
    <source>
        <dbReference type="SAM" id="MobiDB-lite"/>
    </source>
</evidence>
<feature type="compositionally biased region" description="Low complexity" evidence="1">
    <location>
        <begin position="342"/>
        <end position="361"/>
    </location>
</feature>